<keyword evidence="1" id="KW-0812">Transmembrane</keyword>
<gene>
    <name evidence="2" type="ORF">HK107_10245</name>
</gene>
<keyword evidence="1" id="KW-1133">Transmembrane helix</keyword>
<feature type="transmembrane region" description="Helical" evidence="1">
    <location>
        <begin position="48"/>
        <end position="68"/>
    </location>
</feature>
<comment type="caution">
    <text evidence="2">The sequence shown here is derived from an EMBL/GenBank/DDBJ whole genome shotgun (WGS) entry which is preliminary data.</text>
</comment>
<feature type="transmembrane region" description="Helical" evidence="1">
    <location>
        <begin position="105"/>
        <end position="124"/>
    </location>
</feature>
<keyword evidence="1" id="KW-0472">Membrane</keyword>
<feature type="transmembrane region" description="Helical" evidence="1">
    <location>
        <begin position="17"/>
        <end position="36"/>
    </location>
</feature>
<protein>
    <recommendedName>
        <fullName evidence="4">DUF2306 domain-containing protein</fullName>
    </recommendedName>
</protein>
<sequence length="219" mass="23333">MNEFWAKGYSDPHMLNILVHVGFGTLGILVGLVQFARPKGDRLHRLAGRVFMACGGMVIATSLVGIASFNHDPFLMTLTVAAFYHGASGWRVLKIKETGPGATDHALSAGALAYCLGYVLYARVSGDPGWSAVTIYASLGAVGTVASYDLLRNIGGAEWLRRTWLCEHVYKTVGALGALVSAAVGNVFEDLGVVAQVGPSAIFLLLSLAFMLPARRVRH</sequence>
<evidence type="ECO:0000313" key="2">
    <source>
        <dbReference type="EMBL" id="NNU16701.1"/>
    </source>
</evidence>
<evidence type="ECO:0000256" key="1">
    <source>
        <dbReference type="SAM" id="Phobius"/>
    </source>
</evidence>
<dbReference type="AlphaFoldDB" id="A0A7Y3W5W8"/>
<keyword evidence="3" id="KW-1185">Reference proteome</keyword>
<organism evidence="2 3">
    <name type="scientific">Parvularcula mediterranea</name>
    <dbReference type="NCBI Taxonomy" id="2732508"/>
    <lineage>
        <taxon>Bacteria</taxon>
        <taxon>Pseudomonadati</taxon>
        <taxon>Pseudomonadota</taxon>
        <taxon>Alphaproteobacteria</taxon>
        <taxon>Parvularculales</taxon>
        <taxon>Parvularculaceae</taxon>
        <taxon>Parvularcula</taxon>
    </lineage>
</organism>
<reference evidence="2 3" key="1">
    <citation type="submission" date="2020-05" db="EMBL/GenBank/DDBJ databases">
        <title>Parvularcula mediterraneae sp. nov., isolated from polypropylene straw from shallow seawater of the seashore of Laganas in Zakynthos island, Greece.</title>
        <authorList>
            <person name="Szabo I."/>
            <person name="Al-Omari J."/>
            <person name="Rado J."/>
            <person name="Szerdahelyi G.S."/>
        </authorList>
    </citation>
    <scope>NUCLEOTIDE SEQUENCE [LARGE SCALE GENOMIC DNA]</scope>
    <source>
        <strain evidence="2 3">ZS-1/3</strain>
    </source>
</reference>
<feature type="transmembrane region" description="Helical" evidence="1">
    <location>
        <begin position="194"/>
        <end position="214"/>
    </location>
</feature>
<dbReference type="EMBL" id="JABFCX010000003">
    <property type="protein sequence ID" value="NNU16701.1"/>
    <property type="molecule type" value="Genomic_DNA"/>
</dbReference>
<name>A0A7Y3W5W8_9PROT</name>
<accession>A0A7Y3W5W8</accession>
<dbReference type="RefSeq" id="WP_173199410.1">
    <property type="nucleotide sequence ID" value="NZ_JABFCX010000003.1"/>
</dbReference>
<evidence type="ECO:0008006" key="4">
    <source>
        <dbReference type="Google" id="ProtNLM"/>
    </source>
</evidence>
<evidence type="ECO:0000313" key="3">
    <source>
        <dbReference type="Proteomes" id="UP000536835"/>
    </source>
</evidence>
<dbReference type="Proteomes" id="UP000536835">
    <property type="component" value="Unassembled WGS sequence"/>
</dbReference>
<feature type="transmembrane region" description="Helical" evidence="1">
    <location>
        <begin position="130"/>
        <end position="148"/>
    </location>
</feature>
<proteinExistence type="predicted"/>